<evidence type="ECO:0000313" key="1">
    <source>
        <dbReference type="EMBL" id="KAI3741088.1"/>
    </source>
</evidence>
<name>A0ACB9D3P5_9ASTR</name>
<gene>
    <name evidence="1" type="ORF">L1987_58755</name>
</gene>
<accession>A0ACB9D3P5</accession>
<proteinExistence type="predicted"/>
<evidence type="ECO:0000313" key="2">
    <source>
        <dbReference type="Proteomes" id="UP001056120"/>
    </source>
</evidence>
<sequence length="778" mass="88692">MAFQETKKDSVLVSDVAGFWGNRKFGMESVDSVGFSGGLICMWDLSVFHQIDVTKNRNYLHIKGKLAGSGSVLNVLNVYAPQSIAAKKLMWDELVQFTCSSANGRKLSKLDRFLVNPGFFNSWPEASVEAFSSYLSDHSPIILKSGSVNFGARPFRIFDSWFDKPGFEEEVAKALKKESVYEGPPDVALMRKLCDLRVILKTWRDDMLKRNSEEVALAMTDLENIQTVMEERDLTEEEEWIMSENKKVLKEEEERKSRDLKQRSRLKWAKEGDGNSKFFHAMINCRKASNFIHGLEVDGSWASKPSLVKKEVYRFFKKKFVEECVDRPRLICPDLKKISEADSTFLNARFTLEEIKGVVFECGDDRAPGPDGINFRFVKHFWHLLEDDFFRIMAEFFEHGVINMGCCSSFIAMIPKVKDPIGLKDYRPISLVGIINKVISKILANRLKRVLDSIISPSQSAFISGRYILDGPLVINEIQNWIKRVNKKVFMLKIDFEKAYDNINWNFVLDILAQMGFSNKWCLWIKGVISSARASVLVNGAPIFEFKCHKGMRQGDPISPFLFVIVIEALSCMIRKACSLGIVKGVSLPDDGPVVSHLFYADDAIILGEWSRDNILNVVRIMRCFYACSGLQINFGKSNLFGIGVHLGEVEEIAVLVGCKAESLPFKYLGLTVGANMNRIFNWRPVFDIFEKRLSLWKVSFLSIGGRVTLIRSVLESLPSYYFSLYRAPVKVVEDLESLIRKFLWGGSSEEKKLHWVAWDRVASPKRWEAWGFIALEM</sequence>
<dbReference type="Proteomes" id="UP001056120">
    <property type="component" value="Linkage Group LG20"/>
</dbReference>
<reference evidence="2" key="1">
    <citation type="journal article" date="2022" name="Mol. Ecol. Resour.">
        <title>The genomes of chicory, endive, great burdock and yacon provide insights into Asteraceae palaeo-polyploidization history and plant inulin production.</title>
        <authorList>
            <person name="Fan W."/>
            <person name="Wang S."/>
            <person name="Wang H."/>
            <person name="Wang A."/>
            <person name="Jiang F."/>
            <person name="Liu H."/>
            <person name="Zhao H."/>
            <person name="Xu D."/>
            <person name="Zhang Y."/>
        </authorList>
    </citation>
    <scope>NUCLEOTIDE SEQUENCE [LARGE SCALE GENOMIC DNA]</scope>
    <source>
        <strain evidence="2">cv. Yunnan</strain>
    </source>
</reference>
<comment type="caution">
    <text evidence="1">The sequence shown here is derived from an EMBL/GenBank/DDBJ whole genome shotgun (WGS) entry which is preliminary data.</text>
</comment>
<organism evidence="1 2">
    <name type="scientific">Smallanthus sonchifolius</name>
    <dbReference type="NCBI Taxonomy" id="185202"/>
    <lineage>
        <taxon>Eukaryota</taxon>
        <taxon>Viridiplantae</taxon>
        <taxon>Streptophyta</taxon>
        <taxon>Embryophyta</taxon>
        <taxon>Tracheophyta</taxon>
        <taxon>Spermatophyta</taxon>
        <taxon>Magnoliopsida</taxon>
        <taxon>eudicotyledons</taxon>
        <taxon>Gunneridae</taxon>
        <taxon>Pentapetalae</taxon>
        <taxon>asterids</taxon>
        <taxon>campanulids</taxon>
        <taxon>Asterales</taxon>
        <taxon>Asteraceae</taxon>
        <taxon>Asteroideae</taxon>
        <taxon>Heliantheae alliance</taxon>
        <taxon>Millerieae</taxon>
        <taxon>Smallanthus</taxon>
    </lineage>
</organism>
<protein>
    <submittedName>
        <fullName evidence="1">Uncharacterized protein</fullName>
    </submittedName>
</protein>
<keyword evidence="2" id="KW-1185">Reference proteome</keyword>
<dbReference type="EMBL" id="CM042037">
    <property type="protein sequence ID" value="KAI3741088.1"/>
    <property type="molecule type" value="Genomic_DNA"/>
</dbReference>
<reference evidence="1 2" key="2">
    <citation type="journal article" date="2022" name="Mol. Ecol. Resour.">
        <title>The genomes of chicory, endive, great burdock and yacon provide insights into Asteraceae paleo-polyploidization history and plant inulin production.</title>
        <authorList>
            <person name="Fan W."/>
            <person name="Wang S."/>
            <person name="Wang H."/>
            <person name="Wang A."/>
            <person name="Jiang F."/>
            <person name="Liu H."/>
            <person name="Zhao H."/>
            <person name="Xu D."/>
            <person name="Zhang Y."/>
        </authorList>
    </citation>
    <scope>NUCLEOTIDE SEQUENCE [LARGE SCALE GENOMIC DNA]</scope>
    <source>
        <strain evidence="2">cv. Yunnan</strain>
        <tissue evidence="1">Leaves</tissue>
    </source>
</reference>